<gene>
    <name evidence="1" type="ORF">ZYGR_0I07670</name>
</gene>
<dbReference type="OrthoDB" id="2155101at2759"/>
<reference evidence="1 2" key="1">
    <citation type="submission" date="2016-08" db="EMBL/GenBank/DDBJ databases">
        <title>Draft genome sequence of allopolyploid Zygosaccharomyces rouxii.</title>
        <authorList>
            <person name="Watanabe J."/>
            <person name="Uehara K."/>
            <person name="Mogi Y."/>
            <person name="Tsukioka Y."/>
        </authorList>
    </citation>
    <scope>NUCLEOTIDE SEQUENCE [LARGE SCALE GENOMIC DNA]</scope>
    <source>
        <strain evidence="1 2">NBRC 110957</strain>
    </source>
</reference>
<dbReference type="Proteomes" id="UP000187013">
    <property type="component" value="Unassembled WGS sequence"/>
</dbReference>
<evidence type="ECO:0000313" key="1">
    <source>
        <dbReference type="EMBL" id="GAV48470.1"/>
    </source>
</evidence>
<dbReference type="PANTHER" id="PTHR28011:SF1">
    <property type="entry name" value="NON-CLASSICAL EXPORT PROTEIN 1"/>
    <property type="match status" value="1"/>
</dbReference>
<dbReference type="AlphaFoldDB" id="A0A1Q2ZYC3"/>
<dbReference type="PANTHER" id="PTHR28011">
    <property type="entry name" value="NON-CLASSICAL EXPORT PROTEIN 1"/>
    <property type="match status" value="1"/>
</dbReference>
<protein>
    <recommendedName>
        <fullName evidence="3">Non-classical export protein 1</fullName>
    </recommendedName>
</protein>
<evidence type="ECO:0000313" key="2">
    <source>
        <dbReference type="Proteomes" id="UP000187013"/>
    </source>
</evidence>
<organism evidence="1 2">
    <name type="scientific">Zygosaccharomyces rouxii</name>
    <dbReference type="NCBI Taxonomy" id="4956"/>
    <lineage>
        <taxon>Eukaryota</taxon>
        <taxon>Fungi</taxon>
        <taxon>Dikarya</taxon>
        <taxon>Ascomycota</taxon>
        <taxon>Saccharomycotina</taxon>
        <taxon>Saccharomycetes</taxon>
        <taxon>Saccharomycetales</taxon>
        <taxon>Saccharomycetaceae</taxon>
        <taxon>Zygosaccharomyces</taxon>
    </lineage>
</organism>
<dbReference type="InterPro" id="IPR024242">
    <property type="entry name" value="NCE101"/>
</dbReference>
<dbReference type="EMBL" id="BDGX01000009">
    <property type="protein sequence ID" value="GAV48470.1"/>
    <property type="molecule type" value="Genomic_DNA"/>
</dbReference>
<dbReference type="Pfam" id="PF11654">
    <property type="entry name" value="NCE101"/>
    <property type="match status" value="1"/>
</dbReference>
<comment type="caution">
    <text evidence="1">The sequence shown here is derived from an EMBL/GenBank/DDBJ whole genome shotgun (WGS) entry which is preliminary data.</text>
</comment>
<proteinExistence type="predicted"/>
<evidence type="ECO:0008006" key="3">
    <source>
        <dbReference type="Google" id="ProtNLM"/>
    </source>
</evidence>
<accession>A0A1Q2ZYC3</accession>
<dbReference type="GO" id="GO:0009306">
    <property type="term" value="P:protein secretion"/>
    <property type="evidence" value="ECO:0007669"/>
    <property type="project" value="InterPro"/>
</dbReference>
<name>A0A1Q2ZYC3_ZYGRO</name>
<sequence length="52" mass="5941">MNQAPYLLGRIADPLFAIAIGTLSYYSYERKVARPEGHNLNELISKRFSKNI</sequence>